<gene>
    <name evidence="2" type="ORF">SAMN05661053_2186</name>
</gene>
<dbReference type="AlphaFoldDB" id="A0A380S6B7"/>
<dbReference type="Proteomes" id="UP000255423">
    <property type="component" value="Unassembled WGS sequence"/>
</dbReference>
<accession>A0A380S6B7</accession>
<proteinExistence type="predicted"/>
<dbReference type="EMBL" id="UHJL01000003">
    <property type="protein sequence ID" value="SUQ24772.1"/>
    <property type="molecule type" value="Genomic_DNA"/>
</dbReference>
<dbReference type="RefSeq" id="WP_109573171.1">
    <property type="nucleotide sequence ID" value="NZ_UHJL01000003.1"/>
</dbReference>
<reference evidence="2 3" key="1">
    <citation type="submission" date="2017-08" db="EMBL/GenBank/DDBJ databases">
        <authorList>
            <person name="de Groot N.N."/>
        </authorList>
    </citation>
    <scope>NUCLEOTIDE SEQUENCE [LARGE SCALE GENOMIC DNA]</scope>
    <source>
        <strain evidence="2 3">HM2</strain>
    </source>
</reference>
<protein>
    <recommendedName>
        <fullName evidence="4">Lipoprotein</fullName>
    </recommendedName>
</protein>
<feature type="chain" id="PRO_5016574009" description="Lipoprotein" evidence="1">
    <location>
        <begin position="22"/>
        <end position="542"/>
    </location>
</feature>
<evidence type="ECO:0000256" key="1">
    <source>
        <dbReference type="SAM" id="SignalP"/>
    </source>
</evidence>
<feature type="signal peptide" evidence="1">
    <location>
        <begin position="1"/>
        <end position="21"/>
    </location>
</feature>
<evidence type="ECO:0000313" key="3">
    <source>
        <dbReference type="Proteomes" id="UP000255423"/>
    </source>
</evidence>
<evidence type="ECO:0008006" key="4">
    <source>
        <dbReference type="Google" id="ProtNLM"/>
    </source>
</evidence>
<name>A0A380S6B7_FIBSU</name>
<keyword evidence="1" id="KW-0732">Signal</keyword>
<evidence type="ECO:0000313" key="2">
    <source>
        <dbReference type="EMBL" id="SUQ24772.1"/>
    </source>
</evidence>
<sequence>MKRLACILSALMLWSCSDKVAGGPGSETTNGIAYLGNGAVASYARVAVRSVDHTSTADSATNEIVNADFYADSLGNFSFEAPEGKYRLTIVYGGSAYTGLYSGDTTLGSVNLEPTAALGGLAEVPEECDYVWVGVRGMDVLVRSDSTGRFMLAQLPSNDSLQVYFLRGDDNTVYEDLSVKLSPNETEMIDLQPEKPDPYAGKVKFVAVADGKVVPYASLAIRKADARVDSLHVSNVIAEADAYADKDGLFVIDSLKSGDYRLTVMQSGAAYSKVLSAKQIAELDTVKLQETANYMSRVTLHAGEKYAWVGVYGLDVLTKTNEEGTFTLPTLPTNDSLDIYVVTTKDSLYVTKRIAPSKGSADFDYPYVVMQNFENVKDTGNWYFSTDSVGSKILSKSFDTDNERKSKVFHGKYNLVGTNNIYAWVLTGMFLRDEGWNLSTLDSISFYAKGSGQIRVSLENWTRESEVAGLSLKAASEWKDLNSQKWTRYVVKYDDLCYTAQDVSNCYIAWNTLKDDVRQLHFFVRNGTEFYLDDIVLYGALF</sequence>
<organism evidence="2 3">
    <name type="scientific">Fibrobacter succinogenes</name>
    <name type="common">Bacteroides succinogenes</name>
    <dbReference type="NCBI Taxonomy" id="833"/>
    <lineage>
        <taxon>Bacteria</taxon>
        <taxon>Pseudomonadati</taxon>
        <taxon>Fibrobacterota</taxon>
        <taxon>Fibrobacteria</taxon>
        <taxon>Fibrobacterales</taxon>
        <taxon>Fibrobacteraceae</taxon>
        <taxon>Fibrobacter</taxon>
    </lineage>
</organism>